<dbReference type="Proteomes" id="UP000603865">
    <property type="component" value="Unassembled WGS sequence"/>
</dbReference>
<dbReference type="Pfam" id="PF02073">
    <property type="entry name" value="Peptidase_M29"/>
    <property type="match status" value="1"/>
</dbReference>
<dbReference type="GO" id="GO:0006508">
    <property type="term" value="P:proteolysis"/>
    <property type="evidence" value="ECO:0007669"/>
    <property type="project" value="UniProtKB-KW"/>
</dbReference>
<evidence type="ECO:0000256" key="2">
    <source>
        <dbReference type="ARBA" id="ARBA00001946"/>
    </source>
</evidence>
<evidence type="ECO:0000256" key="5">
    <source>
        <dbReference type="ARBA" id="ARBA00022438"/>
    </source>
</evidence>
<dbReference type="PANTHER" id="PTHR34448:SF3">
    <property type="entry name" value="AMINOPEPTIDASE AMPS"/>
    <property type="match status" value="1"/>
</dbReference>
<keyword evidence="5 10" id="KW-0031">Aminopeptidase</keyword>
<dbReference type="PANTHER" id="PTHR34448">
    <property type="entry name" value="AMINOPEPTIDASE"/>
    <property type="match status" value="1"/>
</dbReference>
<organism evidence="10 11">
    <name type="scientific">Deinococcus ruber</name>
    <dbReference type="NCBI Taxonomy" id="1848197"/>
    <lineage>
        <taxon>Bacteria</taxon>
        <taxon>Thermotogati</taxon>
        <taxon>Deinococcota</taxon>
        <taxon>Deinococci</taxon>
        <taxon>Deinococcales</taxon>
        <taxon>Deinococcaceae</taxon>
        <taxon>Deinococcus</taxon>
    </lineage>
</organism>
<dbReference type="InterPro" id="IPR052170">
    <property type="entry name" value="M29_Exopeptidase"/>
</dbReference>
<dbReference type="RefSeq" id="WP_189089394.1">
    <property type="nucleotide sequence ID" value="NZ_BMQL01000007.1"/>
</dbReference>
<name>A0A918C4X4_9DEIO</name>
<dbReference type="GO" id="GO:0046872">
    <property type="term" value="F:metal ion binding"/>
    <property type="evidence" value="ECO:0007669"/>
    <property type="project" value="UniProtKB-KW"/>
</dbReference>
<keyword evidence="9" id="KW-0482">Metalloprotease</keyword>
<comment type="cofactor">
    <cofactor evidence="2">
        <name>Mg(2+)</name>
        <dbReference type="ChEBI" id="CHEBI:18420"/>
    </cofactor>
</comment>
<keyword evidence="8" id="KW-0378">Hydrolase</keyword>
<evidence type="ECO:0000256" key="4">
    <source>
        <dbReference type="ARBA" id="ARBA00008236"/>
    </source>
</evidence>
<proteinExistence type="inferred from homology"/>
<keyword evidence="7" id="KW-0479">Metal-binding</keyword>
<keyword evidence="6" id="KW-0645">Protease</keyword>
<dbReference type="GO" id="GO:0008237">
    <property type="term" value="F:metallopeptidase activity"/>
    <property type="evidence" value="ECO:0007669"/>
    <property type="project" value="UniProtKB-KW"/>
</dbReference>
<dbReference type="InterPro" id="IPR000787">
    <property type="entry name" value="Peptidase_M29"/>
</dbReference>
<evidence type="ECO:0000256" key="3">
    <source>
        <dbReference type="ARBA" id="ARBA00001947"/>
    </source>
</evidence>
<comment type="similarity">
    <text evidence="4">Belongs to the peptidase M29 family.</text>
</comment>
<sequence length="420" mass="45593">MTAQAAALSFEDKLANYADLLVRVGVNLQPGGKLRVNAPIEAASLVRLIAAKAYDAGALDVSVNYQDQHLGRVMYERATDAALDYAPEWAIEEPAHQMDDGYAFLSIAGSDPDLLAGIDQGKIARRSKTMAILSKPLAERQMAFEINWSVGAMPIPSWAAKVFPDVPQEQAISQLWDAIFAVSRADQSDPVAAWRTHLERLSSVTKYLNERRYSALHLRNSGSDITFGLADGHLWAGGAWPAQNGILGVPNLPTDEVFTAPHRERVDGYVSASKPLSVRGTLIEGIRMRFEAGRVVEASATRGQDVLESLLNTDEGARHLGELALVEYDSPVARAGMLFYNTLFDENAASHIALGQAYAFNVEGGTQPGRMAQAGVNESLIHVDWMIGTPDTDVDGIRADGQRESVMRAGKWAYEAQSEA</sequence>
<dbReference type="GO" id="GO:0004177">
    <property type="term" value="F:aminopeptidase activity"/>
    <property type="evidence" value="ECO:0007669"/>
    <property type="project" value="UniProtKB-KW"/>
</dbReference>
<evidence type="ECO:0000256" key="6">
    <source>
        <dbReference type="ARBA" id="ARBA00022670"/>
    </source>
</evidence>
<comment type="caution">
    <text evidence="10">The sequence shown here is derived from an EMBL/GenBank/DDBJ whole genome shotgun (WGS) entry which is preliminary data.</text>
</comment>
<dbReference type="SUPFAM" id="SSF144052">
    <property type="entry name" value="Thermophilic metalloprotease-like"/>
    <property type="match status" value="1"/>
</dbReference>
<dbReference type="PRINTS" id="PR00919">
    <property type="entry name" value="THERMOPTASE"/>
</dbReference>
<accession>A0A918C4X4</accession>
<reference evidence="10" key="2">
    <citation type="submission" date="2020-09" db="EMBL/GenBank/DDBJ databases">
        <authorList>
            <person name="Sun Q."/>
            <person name="Ohkuma M."/>
        </authorList>
    </citation>
    <scope>NUCLEOTIDE SEQUENCE</scope>
    <source>
        <strain evidence="10">JCM 31311</strain>
    </source>
</reference>
<dbReference type="Gene3D" id="3.40.1830.10">
    <property type="entry name" value="Thermophilic metalloprotease (M29)"/>
    <property type="match status" value="1"/>
</dbReference>
<reference evidence="10" key="1">
    <citation type="journal article" date="2014" name="Int. J. Syst. Evol. Microbiol.">
        <title>Complete genome sequence of Corynebacterium casei LMG S-19264T (=DSM 44701T), isolated from a smear-ripened cheese.</title>
        <authorList>
            <consortium name="US DOE Joint Genome Institute (JGI-PGF)"/>
            <person name="Walter F."/>
            <person name="Albersmeier A."/>
            <person name="Kalinowski J."/>
            <person name="Ruckert C."/>
        </authorList>
    </citation>
    <scope>NUCLEOTIDE SEQUENCE</scope>
    <source>
        <strain evidence="10">JCM 31311</strain>
    </source>
</reference>
<comment type="cofactor">
    <cofactor evidence="3">
        <name>Zn(2+)</name>
        <dbReference type="ChEBI" id="CHEBI:29105"/>
    </cofactor>
</comment>
<keyword evidence="11" id="KW-1185">Reference proteome</keyword>
<evidence type="ECO:0000256" key="8">
    <source>
        <dbReference type="ARBA" id="ARBA00022801"/>
    </source>
</evidence>
<dbReference type="InterPro" id="IPR035097">
    <property type="entry name" value="M29_N-terminal"/>
</dbReference>
<gene>
    <name evidence="10" type="ORF">GCM10008957_17310</name>
</gene>
<evidence type="ECO:0000313" key="11">
    <source>
        <dbReference type="Proteomes" id="UP000603865"/>
    </source>
</evidence>
<comment type="cofactor">
    <cofactor evidence="1">
        <name>Co(2+)</name>
        <dbReference type="ChEBI" id="CHEBI:48828"/>
    </cofactor>
</comment>
<dbReference type="EMBL" id="BMQL01000007">
    <property type="protein sequence ID" value="GGR04921.1"/>
    <property type="molecule type" value="Genomic_DNA"/>
</dbReference>
<evidence type="ECO:0000313" key="10">
    <source>
        <dbReference type="EMBL" id="GGR04921.1"/>
    </source>
</evidence>
<dbReference type="AlphaFoldDB" id="A0A918C4X4"/>
<evidence type="ECO:0000256" key="9">
    <source>
        <dbReference type="ARBA" id="ARBA00023049"/>
    </source>
</evidence>
<evidence type="ECO:0000256" key="1">
    <source>
        <dbReference type="ARBA" id="ARBA00001941"/>
    </source>
</evidence>
<evidence type="ECO:0000256" key="7">
    <source>
        <dbReference type="ARBA" id="ARBA00022723"/>
    </source>
</evidence>
<protein>
    <submittedName>
        <fullName evidence="10">Aminopeptidase</fullName>
    </submittedName>
</protein>